<dbReference type="AlphaFoldDB" id="A0A811JRX4"/>
<dbReference type="EMBL" id="CAJFDH010000001">
    <property type="protein sequence ID" value="CAD5205916.1"/>
    <property type="molecule type" value="Genomic_DNA"/>
</dbReference>
<protein>
    <submittedName>
        <fullName evidence="2">Uncharacterized protein</fullName>
    </submittedName>
</protein>
<gene>
    <name evidence="2" type="ORF">BOKJ2_LOCUS600</name>
</gene>
<dbReference type="Proteomes" id="UP000614601">
    <property type="component" value="Unassembled WGS sequence"/>
</dbReference>
<dbReference type="EMBL" id="CAJFCW020000001">
    <property type="protein sequence ID" value="CAG9079802.1"/>
    <property type="molecule type" value="Genomic_DNA"/>
</dbReference>
<feature type="chain" id="PRO_5035594364" evidence="1">
    <location>
        <begin position="20"/>
        <end position="249"/>
    </location>
</feature>
<sequence length="249" mass="28546">MKFLLCLLLINHVIQSAKSVEGSGEDVADASVSEASSTSLPSYSLSFQEDEQPVRYVKLCNQLHYKICNQRIGKENAACTSKCSHHLQSFLPTEKSLECFAPIEELKRWDKCLEDNTDLFFSTSVKVPESEINRFNYTLDQEYDRFKTQTGGVILKKARKAFVAFRGFQHCYIHCMKRYEQTCHGMFNCAISYPEPEDMVTIMKECHGLGKIVLDNTRDTCKCLQEGHKVMKLFGQCSLMGSRVFMRRI</sequence>
<dbReference type="PANTHER" id="PTHR34401">
    <property type="entry name" value="PROTEIN CBG12388-RELATED"/>
    <property type="match status" value="1"/>
</dbReference>
<proteinExistence type="predicted"/>
<accession>A0A811JRX4</accession>
<evidence type="ECO:0000256" key="1">
    <source>
        <dbReference type="SAM" id="SignalP"/>
    </source>
</evidence>
<dbReference type="Proteomes" id="UP000783686">
    <property type="component" value="Unassembled WGS sequence"/>
</dbReference>
<keyword evidence="1" id="KW-0732">Signal</keyword>
<reference evidence="2" key="1">
    <citation type="submission" date="2020-09" db="EMBL/GenBank/DDBJ databases">
        <authorList>
            <person name="Kikuchi T."/>
        </authorList>
    </citation>
    <scope>NUCLEOTIDE SEQUENCE</scope>
    <source>
        <strain evidence="2">SH1</strain>
    </source>
</reference>
<dbReference type="OrthoDB" id="10331958at2759"/>
<feature type="signal peptide" evidence="1">
    <location>
        <begin position="1"/>
        <end position="19"/>
    </location>
</feature>
<comment type="caution">
    <text evidence="2">The sequence shown here is derived from an EMBL/GenBank/DDBJ whole genome shotgun (WGS) entry which is preliminary data.</text>
</comment>
<keyword evidence="3" id="KW-1185">Reference proteome</keyword>
<evidence type="ECO:0000313" key="3">
    <source>
        <dbReference type="Proteomes" id="UP000614601"/>
    </source>
</evidence>
<name>A0A811JRX4_9BILA</name>
<organism evidence="2 3">
    <name type="scientific">Bursaphelenchus okinawaensis</name>
    <dbReference type="NCBI Taxonomy" id="465554"/>
    <lineage>
        <taxon>Eukaryota</taxon>
        <taxon>Metazoa</taxon>
        <taxon>Ecdysozoa</taxon>
        <taxon>Nematoda</taxon>
        <taxon>Chromadorea</taxon>
        <taxon>Rhabditida</taxon>
        <taxon>Tylenchina</taxon>
        <taxon>Tylenchomorpha</taxon>
        <taxon>Aphelenchoidea</taxon>
        <taxon>Aphelenchoididae</taxon>
        <taxon>Bursaphelenchus</taxon>
    </lineage>
</organism>
<evidence type="ECO:0000313" key="2">
    <source>
        <dbReference type="EMBL" id="CAD5205916.1"/>
    </source>
</evidence>